<protein>
    <submittedName>
        <fullName evidence="1">Uncharacterized protein</fullName>
    </submittedName>
</protein>
<evidence type="ECO:0000313" key="2">
    <source>
        <dbReference type="Proteomes" id="UP000030377"/>
    </source>
</evidence>
<sequence>MNAHVPPTDCLAADIDLDPFDAIDPRIADKARRLHRVHRWVFFPKGWVTETGGSLLIFDGRLYPLCRKQPDGAVVILPMIEFGHPPIFSLRKPRFLYDSFDHPCDTEETQQRLIGVAQRLGLQEEVYSRYEALHRELAARRRNFQRLFSRR</sequence>
<evidence type="ECO:0000313" key="1">
    <source>
        <dbReference type="EMBL" id="KGT80454.1"/>
    </source>
</evidence>
<dbReference type="AlphaFoldDB" id="A0A0A3Y4F7"/>
<reference evidence="1 2" key="1">
    <citation type="submission" date="2014-09" db="EMBL/GenBank/DDBJ databases">
        <title>Draft genome of Bradyrhizobium japonicum Is-34.</title>
        <authorList>
            <person name="Tsurumaru H."/>
            <person name="Yamakawa T."/>
            <person name="Hashimoto S."/>
            <person name="Okizaki K."/>
            <person name="Kanesaki Y."/>
            <person name="Yoshikawa H."/>
            <person name="Yajima S."/>
        </authorList>
    </citation>
    <scope>NUCLEOTIDE SEQUENCE [LARGE SCALE GENOMIC DNA]</scope>
    <source>
        <strain evidence="1 2">Is-34</strain>
    </source>
</reference>
<name>A0A0A3Y4F7_BRAJP</name>
<dbReference type="EMBL" id="JRPN01000004">
    <property type="protein sequence ID" value="KGT80454.1"/>
    <property type="molecule type" value="Genomic_DNA"/>
</dbReference>
<proteinExistence type="predicted"/>
<gene>
    <name evidence="1" type="ORF">MA20_07635</name>
</gene>
<dbReference type="RefSeq" id="WP_152620875.1">
    <property type="nucleotide sequence ID" value="NZ_JRPN01000004.1"/>
</dbReference>
<organism evidence="1 2">
    <name type="scientific">Bradyrhizobium japonicum</name>
    <dbReference type="NCBI Taxonomy" id="375"/>
    <lineage>
        <taxon>Bacteria</taxon>
        <taxon>Pseudomonadati</taxon>
        <taxon>Pseudomonadota</taxon>
        <taxon>Alphaproteobacteria</taxon>
        <taxon>Hyphomicrobiales</taxon>
        <taxon>Nitrobacteraceae</taxon>
        <taxon>Bradyrhizobium</taxon>
    </lineage>
</organism>
<accession>A0A0A3Y4F7</accession>
<dbReference type="Proteomes" id="UP000030377">
    <property type="component" value="Unassembled WGS sequence"/>
</dbReference>
<comment type="caution">
    <text evidence="1">The sequence shown here is derived from an EMBL/GenBank/DDBJ whole genome shotgun (WGS) entry which is preliminary data.</text>
</comment>